<evidence type="ECO:0000313" key="3">
    <source>
        <dbReference type="Proteomes" id="UP000197138"/>
    </source>
</evidence>
<sequence length="63" mass="6494">MTARSGEPRLDMHGRAQAREGLGDGGDGRWCAVTDAGDTGGRSGRVLMIGAGDAGDGRVHGRW</sequence>
<protein>
    <submittedName>
        <fullName evidence="2">Uncharacterized protein</fullName>
    </submittedName>
</protein>
<reference evidence="3" key="1">
    <citation type="journal article" date="2017" name="Plant J.">
        <title>The pomegranate (Punica granatum L.) genome and the genomics of punicalagin biosynthesis.</title>
        <authorList>
            <person name="Qin G."/>
            <person name="Xu C."/>
            <person name="Ming R."/>
            <person name="Tang H."/>
            <person name="Guyot R."/>
            <person name="Kramer E.M."/>
            <person name="Hu Y."/>
            <person name="Yi X."/>
            <person name="Qi Y."/>
            <person name="Xu X."/>
            <person name="Gao Z."/>
            <person name="Pan H."/>
            <person name="Jian J."/>
            <person name="Tian Y."/>
            <person name="Yue Z."/>
            <person name="Xu Y."/>
        </authorList>
    </citation>
    <scope>NUCLEOTIDE SEQUENCE [LARGE SCALE GENOMIC DNA]</scope>
    <source>
        <strain evidence="3">cv. Dabenzi</strain>
    </source>
</reference>
<dbReference type="AlphaFoldDB" id="A0A218X5L5"/>
<name>A0A218X5L5_PUNGR</name>
<evidence type="ECO:0000313" key="2">
    <source>
        <dbReference type="EMBL" id="OWM80224.1"/>
    </source>
</evidence>
<organism evidence="2 3">
    <name type="scientific">Punica granatum</name>
    <name type="common">Pomegranate</name>
    <dbReference type="NCBI Taxonomy" id="22663"/>
    <lineage>
        <taxon>Eukaryota</taxon>
        <taxon>Viridiplantae</taxon>
        <taxon>Streptophyta</taxon>
        <taxon>Embryophyta</taxon>
        <taxon>Tracheophyta</taxon>
        <taxon>Spermatophyta</taxon>
        <taxon>Magnoliopsida</taxon>
        <taxon>eudicotyledons</taxon>
        <taxon>Gunneridae</taxon>
        <taxon>Pentapetalae</taxon>
        <taxon>rosids</taxon>
        <taxon>malvids</taxon>
        <taxon>Myrtales</taxon>
        <taxon>Lythraceae</taxon>
        <taxon>Punica</taxon>
    </lineage>
</organism>
<evidence type="ECO:0000256" key="1">
    <source>
        <dbReference type="SAM" id="MobiDB-lite"/>
    </source>
</evidence>
<proteinExistence type="predicted"/>
<feature type="compositionally biased region" description="Basic and acidic residues" evidence="1">
    <location>
        <begin position="1"/>
        <end position="22"/>
    </location>
</feature>
<gene>
    <name evidence="2" type="ORF">CDL15_Pgr012355</name>
</gene>
<feature type="region of interest" description="Disordered" evidence="1">
    <location>
        <begin position="1"/>
        <end position="63"/>
    </location>
</feature>
<dbReference type="EMBL" id="MTKT01002254">
    <property type="protein sequence ID" value="OWM80224.1"/>
    <property type="molecule type" value="Genomic_DNA"/>
</dbReference>
<comment type="caution">
    <text evidence="2">The sequence shown here is derived from an EMBL/GenBank/DDBJ whole genome shotgun (WGS) entry which is preliminary data.</text>
</comment>
<accession>A0A218X5L5</accession>
<dbReference type="Proteomes" id="UP000197138">
    <property type="component" value="Unassembled WGS sequence"/>
</dbReference>